<name>A0A9N9NM59_FUNMO</name>
<organism evidence="2 3">
    <name type="scientific">Funneliformis mosseae</name>
    <name type="common">Endomycorrhizal fungus</name>
    <name type="synonym">Glomus mosseae</name>
    <dbReference type="NCBI Taxonomy" id="27381"/>
    <lineage>
        <taxon>Eukaryota</taxon>
        <taxon>Fungi</taxon>
        <taxon>Fungi incertae sedis</taxon>
        <taxon>Mucoromycota</taxon>
        <taxon>Glomeromycotina</taxon>
        <taxon>Glomeromycetes</taxon>
        <taxon>Glomerales</taxon>
        <taxon>Glomeraceae</taxon>
        <taxon>Funneliformis</taxon>
    </lineage>
</organism>
<feature type="chain" id="PRO_5040472983" evidence="1">
    <location>
        <begin position="18"/>
        <end position="64"/>
    </location>
</feature>
<dbReference type="Proteomes" id="UP000789375">
    <property type="component" value="Unassembled WGS sequence"/>
</dbReference>
<dbReference type="EMBL" id="CAJVPP010020907">
    <property type="protein sequence ID" value="CAG8741606.1"/>
    <property type="molecule type" value="Genomic_DNA"/>
</dbReference>
<dbReference type="AlphaFoldDB" id="A0A9N9NM59"/>
<protein>
    <submittedName>
        <fullName evidence="2">3888_t:CDS:1</fullName>
    </submittedName>
</protein>
<feature type="non-terminal residue" evidence="2">
    <location>
        <position position="64"/>
    </location>
</feature>
<keyword evidence="3" id="KW-1185">Reference proteome</keyword>
<sequence length="64" mass="7198">VFKISASLLALMGLVVDELRNPLCDFIRVFELGLPQTGQRAILEDDLNLTFCLEDDTYKPEGKL</sequence>
<evidence type="ECO:0000256" key="1">
    <source>
        <dbReference type="SAM" id="SignalP"/>
    </source>
</evidence>
<feature type="non-terminal residue" evidence="2">
    <location>
        <position position="1"/>
    </location>
</feature>
<reference evidence="2" key="1">
    <citation type="submission" date="2021-06" db="EMBL/GenBank/DDBJ databases">
        <authorList>
            <person name="Kallberg Y."/>
            <person name="Tangrot J."/>
            <person name="Rosling A."/>
        </authorList>
    </citation>
    <scope>NUCLEOTIDE SEQUENCE</scope>
    <source>
        <strain evidence="2">87-6 pot B 2015</strain>
    </source>
</reference>
<proteinExistence type="predicted"/>
<evidence type="ECO:0000313" key="2">
    <source>
        <dbReference type="EMBL" id="CAG8741606.1"/>
    </source>
</evidence>
<accession>A0A9N9NM59</accession>
<feature type="signal peptide" evidence="1">
    <location>
        <begin position="1"/>
        <end position="17"/>
    </location>
</feature>
<evidence type="ECO:0000313" key="3">
    <source>
        <dbReference type="Proteomes" id="UP000789375"/>
    </source>
</evidence>
<gene>
    <name evidence="2" type="ORF">FMOSSE_LOCUS16187</name>
</gene>
<comment type="caution">
    <text evidence="2">The sequence shown here is derived from an EMBL/GenBank/DDBJ whole genome shotgun (WGS) entry which is preliminary data.</text>
</comment>
<keyword evidence="1" id="KW-0732">Signal</keyword>